<evidence type="ECO:0000313" key="4">
    <source>
        <dbReference type="Proteomes" id="UP000631114"/>
    </source>
</evidence>
<dbReference type="PANTHER" id="PTHR12785:SF6">
    <property type="entry name" value="SPLICING FACTOR 3B SUBUNIT 2"/>
    <property type="match status" value="1"/>
</dbReference>
<comment type="caution">
    <text evidence="3">The sequence shown here is derived from an EMBL/GenBank/DDBJ whole genome shotgun (WGS) entry which is preliminary data.</text>
</comment>
<feature type="compositionally biased region" description="Basic residues" evidence="1">
    <location>
        <begin position="33"/>
        <end position="43"/>
    </location>
</feature>
<dbReference type="AlphaFoldDB" id="A0A835HVL9"/>
<organism evidence="3 4">
    <name type="scientific">Coptis chinensis</name>
    <dbReference type="NCBI Taxonomy" id="261450"/>
    <lineage>
        <taxon>Eukaryota</taxon>
        <taxon>Viridiplantae</taxon>
        <taxon>Streptophyta</taxon>
        <taxon>Embryophyta</taxon>
        <taxon>Tracheophyta</taxon>
        <taxon>Spermatophyta</taxon>
        <taxon>Magnoliopsida</taxon>
        <taxon>Ranunculales</taxon>
        <taxon>Ranunculaceae</taxon>
        <taxon>Coptidoideae</taxon>
        <taxon>Coptis</taxon>
    </lineage>
</organism>
<protein>
    <recommendedName>
        <fullName evidence="2">DUF382 domain-containing protein</fullName>
    </recommendedName>
</protein>
<sequence length="102" mass="11857">MGVQEDEEKKDDDSDEEEDGQEKEKKKEARGVSTKKKKLHRRMKTAELRPNVVEVWDGTVADPKLLIYLKSYRNSVPVSRHWSQKRKFLQGKRGIEAAFPTS</sequence>
<keyword evidence="4" id="KW-1185">Reference proteome</keyword>
<evidence type="ECO:0000259" key="2">
    <source>
        <dbReference type="Pfam" id="PF04037"/>
    </source>
</evidence>
<evidence type="ECO:0000256" key="1">
    <source>
        <dbReference type="SAM" id="MobiDB-lite"/>
    </source>
</evidence>
<dbReference type="GO" id="GO:0005634">
    <property type="term" value="C:nucleus"/>
    <property type="evidence" value="ECO:0007669"/>
    <property type="project" value="InterPro"/>
</dbReference>
<dbReference type="EMBL" id="JADFTS010000005">
    <property type="protein sequence ID" value="KAF9604108.1"/>
    <property type="molecule type" value="Genomic_DNA"/>
</dbReference>
<name>A0A835HVL9_9MAGN</name>
<dbReference type="Proteomes" id="UP000631114">
    <property type="component" value="Unassembled WGS sequence"/>
</dbReference>
<reference evidence="3 4" key="1">
    <citation type="submission" date="2020-10" db="EMBL/GenBank/DDBJ databases">
        <title>The Coptis chinensis genome and diversification of protoberbering-type alkaloids.</title>
        <authorList>
            <person name="Wang B."/>
            <person name="Shu S."/>
            <person name="Song C."/>
            <person name="Liu Y."/>
        </authorList>
    </citation>
    <scope>NUCLEOTIDE SEQUENCE [LARGE SCALE GENOMIC DNA]</scope>
    <source>
        <strain evidence="3">HL-2020</strain>
        <tissue evidence="3">Leaf</tissue>
    </source>
</reference>
<feature type="domain" description="DUF382" evidence="2">
    <location>
        <begin position="49"/>
        <end position="96"/>
    </location>
</feature>
<dbReference type="PANTHER" id="PTHR12785">
    <property type="entry name" value="SPLICING FACTOR 3B"/>
    <property type="match status" value="1"/>
</dbReference>
<dbReference type="OrthoDB" id="10260794at2759"/>
<dbReference type="InterPro" id="IPR052584">
    <property type="entry name" value="U2_snRNP_Complex_Component"/>
</dbReference>
<accession>A0A835HVL9</accession>
<feature type="region of interest" description="Disordered" evidence="1">
    <location>
        <begin position="1"/>
        <end position="43"/>
    </location>
</feature>
<dbReference type="Pfam" id="PF04037">
    <property type="entry name" value="DUF382"/>
    <property type="match status" value="1"/>
</dbReference>
<proteinExistence type="predicted"/>
<evidence type="ECO:0000313" key="3">
    <source>
        <dbReference type="EMBL" id="KAF9604108.1"/>
    </source>
</evidence>
<dbReference type="InterPro" id="IPR007180">
    <property type="entry name" value="DUF382"/>
</dbReference>
<gene>
    <name evidence="3" type="ORF">IFM89_002783</name>
</gene>
<feature type="compositionally biased region" description="Acidic residues" evidence="1">
    <location>
        <begin position="1"/>
        <end position="21"/>
    </location>
</feature>